<keyword evidence="2 6" id="KW-0812">Transmembrane</keyword>
<feature type="transmembrane region" description="Helical" evidence="6">
    <location>
        <begin position="352"/>
        <end position="376"/>
    </location>
</feature>
<dbReference type="InterPro" id="IPR000109">
    <property type="entry name" value="POT_fam"/>
</dbReference>
<sequence length="822" mass="90018">MGINDQPDDPMENENEQDDENVNKEDYENVNKEDNQNVNEEDDGNDMNTDENNVESKEHHGVPDFYDRGNWGKVESGLRIIMVEKGPAARQPIDFTFPREKDEGVYHIGNPRNQETKKNCSGVVDGSGGSGGDGNGGGDDDNGSGGTNSDVDGGGCGDTVVVLTVKNDGTKTKVAANLGRDEFPSPLLLFRLPSSMIGTTPKRSPRAPPPEPPSPPTPPEPPYPPDSPALIGNTHNRIMAFSYASHQEAVEAFFISSQTKEQKMDVESSSPSSHALIKKEKGGWRAIKYIIANESFEKLASMSLIGNLSVYLMTKYNLGGVFLVNVINIWFGSCNILTLAGAFVSDAYLGRFWTLLLGSIASFIGMGIFALTAALPSLRPDACIDPSNCSNQPAKWQLGVLFSGLGLLAIGAGGVRPCNIAFGADQFDTSTKKGKAHLETFFNWWYFSFTVALVIALTGVVYIQTNISWVIGFVIPTACLALSITTFVIGQHTYICAKAEGSVFADIVKVVTAACKKRKVKPGSDITFYIGPSNDGSPTTLVRDKHRLRFFDKASIVTNPNELNEDGNAKYKWRLCSVQQVKNLKCVTAILPVWVTGIACFILTDQQNIYGILQAMQMDKTFGPHNFQVPAGWMNLVSMITLAIWISLYECVIIPIVKQITGRKKRLTLKHRIEIVMGIICMIVAGFQEKKRRASALKNGSFVSPVSIVMLLPQFALAGLTEAFSAVALMEFLTVRMPEHMRAVAGAIFFLSSSIASYICTLLINVIDAVTRKEGKSWLGDKDLNKNRLENYFFIIAGIQVANLLYFRLFASRYAIENKKGH</sequence>
<comment type="subcellular location">
    <subcellularLocation>
        <location evidence="1">Membrane</location>
        <topology evidence="1">Multi-pass membrane protein</topology>
    </subcellularLocation>
</comment>
<feature type="compositionally biased region" description="Acidic residues" evidence="5">
    <location>
        <begin position="39"/>
        <end position="53"/>
    </location>
</feature>
<feature type="region of interest" description="Disordered" evidence="5">
    <location>
        <begin position="196"/>
        <end position="231"/>
    </location>
</feature>
<evidence type="ECO:0000256" key="2">
    <source>
        <dbReference type="ARBA" id="ARBA00022692"/>
    </source>
</evidence>
<comment type="caution">
    <text evidence="7">The sequence shown here is derived from an EMBL/GenBank/DDBJ whole genome shotgun (WGS) entry which is preliminary data.</text>
</comment>
<feature type="transmembrane region" description="Helical" evidence="6">
    <location>
        <begin position="633"/>
        <end position="657"/>
    </location>
</feature>
<dbReference type="EMBL" id="JAEFBJ010000005">
    <property type="protein sequence ID" value="KAG7610593.1"/>
    <property type="molecule type" value="Genomic_DNA"/>
</dbReference>
<dbReference type="GO" id="GO:0016020">
    <property type="term" value="C:membrane"/>
    <property type="evidence" value="ECO:0007669"/>
    <property type="project" value="UniProtKB-SubCell"/>
</dbReference>
<dbReference type="Pfam" id="PF00854">
    <property type="entry name" value="PTR2"/>
    <property type="match status" value="1"/>
</dbReference>
<evidence type="ECO:0000256" key="3">
    <source>
        <dbReference type="ARBA" id="ARBA00022989"/>
    </source>
</evidence>
<gene>
    <name evidence="7" type="ORF">ISN44_As05g025880</name>
</gene>
<feature type="transmembrane region" description="Helical" evidence="6">
    <location>
        <begin position="708"/>
        <end position="732"/>
    </location>
</feature>
<feature type="transmembrane region" description="Helical" evidence="6">
    <location>
        <begin position="584"/>
        <end position="604"/>
    </location>
</feature>
<reference evidence="7 8" key="1">
    <citation type="submission" date="2020-12" db="EMBL/GenBank/DDBJ databases">
        <title>Concerted genomic and epigenomic changes stabilize Arabidopsis allopolyploids.</title>
        <authorList>
            <person name="Chen Z."/>
        </authorList>
    </citation>
    <scope>NUCLEOTIDE SEQUENCE [LARGE SCALE GENOMIC DNA]</scope>
    <source>
        <strain evidence="7">As9502</strain>
        <tissue evidence="7">Leaf</tissue>
    </source>
</reference>
<evidence type="ECO:0000313" key="7">
    <source>
        <dbReference type="EMBL" id="KAG7610593.1"/>
    </source>
</evidence>
<dbReference type="CDD" id="cd17416">
    <property type="entry name" value="MFS_NPF1_2"/>
    <property type="match status" value="1"/>
</dbReference>
<protein>
    <submittedName>
        <fullName evidence="7">MFS transporter superfamily</fullName>
    </submittedName>
</protein>
<organism evidence="7 8">
    <name type="scientific">Arabidopsis suecica</name>
    <name type="common">Swedish thale-cress</name>
    <name type="synonym">Cardaminopsis suecica</name>
    <dbReference type="NCBI Taxonomy" id="45249"/>
    <lineage>
        <taxon>Eukaryota</taxon>
        <taxon>Viridiplantae</taxon>
        <taxon>Streptophyta</taxon>
        <taxon>Embryophyta</taxon>
        <taxon>Tracheophyta</taxon>
        <taxon>Spermatophyta</taxon>
        <taxon>Magnoliopsida</taxon>
        <taxon>eudicotyledons</taxon>
        <taxon>Gunneridae</taxon>
        <taxon>Pentapetalae</taxon>
        <taxon>rosids</taxon>
        <taxon>malvids</taxon>
        <taxon>Brassicales</taxon>
        <taxon>Brassicaceae</taxon>
        <taxon>Camelineae</taxon>
        <taxon>Arabidopsis</taxon>
    </lineage>
</organism>
<dbReference type="Proteomes" id="UP000694251">
    <property type="component" value="Chromosome 5"/>
</dbReference>
<feature type="compositionally biased region" description="Gly residues" evidence="5">
    <location>
        <begin position="125"/>
        <end position="137"/>
    </location>
</feature>
<dbReference type="GO" id="GO:0022857">
    <property type="term" value="F:transmembrane transporter activity"/>
    <property type="evidence" value="ECO:0007669"/>
    <property type="project" value="InterPro"/>
</dbReference>
<feature type="transmembrane region" description="Helical" evidence="6">
    <location>
        <begin position="443"/>
        <end position="463"/>
    </location>
</feature>
<feature type="region of interest" description="Disordered" evidence="5">
    <location>
        <begin position="1"/>
        <end position="71"/>
    </location>
</feature>
<dbReference type="OrthoDB" id="8904098at2759"/>
<dbReference type="PANTHER" id="PTHR11654">
    <property type="entry name" value="OLIGOPEPTIDE TRANSPORTER-RELATED"/>
    <property type="match status" value="1"/>
</dbReference>
<feature type="compositionally biased region" description="Basic and acidic residues" evidence="5">
    <location>
        <begin position="21"/>
        <end position="35"/>
    </location>
</feature>
<feature type="transmembrane region" description="Helical" evidence="6">
    <location>
        <begin position="744"/>
        <end position="767"/>
    </location>
</feature>
<proteinExistence type="predicted"/>
<accession>A0A8T2DJZ4</accession>
<feature type="compositionally biased region" description="Basic and acidic residues" evidence="5">
    <location>
        <begin position="54"/>
        <end position="67"/>
    </location>
</feature>
<feature type="transmembrane region" description="Helical" evidence="6">
    <location>
        <begin position="318"/>
        <end position="340"/>
    </location>
</feature>
<feature type="compositionally biased region" description="Acidic residues" evidence="5">
    <location>
        <begin position="1"/>
        <end position="20"/>
    </location>
</feature>
<feature type="transmembrane region" description="Helical" evidence="6">
    <location>
        <begin position="669"/>
        <end position="688"/>
    </location>
</feature>
<feature type="transmembrane region" description="Helical" evidence="6">
    <location>
        <begin position="469"/>
        <end position="489"/>
    </location>
</feature>
<feature type="compositionally biased region" description="Pro residues" evidence="5">
    <location>
        <begin position="206"/>
        <end position="227"/>
    </location>
</feature>
<evidence type="ECO:0000313" key="8">
    <source>
        <dbReference type="Proteomes" id="UP000694251"/>
    </source>
</evidence>
<feature type="transmembrane region" description="Helical" evidence="6">
    <location>
        <begin position="396"/>
        <end position="422"/>
    </location>
</feature>
<evidence type="ECO:0000256" key="4">
    <source>
        <dbReference type="ARBA" id="ARBA00023136"/>
    </source>
</evidence>
<keyword evidence="3 6" id="KW-1133">Transmembrane helix</keyword>
<keyword evidence="8" id="KW-1185">Reference proteome</keyword>
<evidence type="ECO:0000256" key="1">
    <source>
        <dbReference type="ARBA" id="ARBA00004141"/>
    </source>
</evidence>
<feature type="region of interest" description="Disordered" evidence="5">
    <location>
        <begin position="99"/>
        <end position="154"/>
    </location>
</feature>
<dbReference type="AlphaFoldDB" id="A0A8T2DJZ4"/>
<feature type="transmembrane region" description="Helical" evidence="6">
    <location>
        <begin position="792"/>
        <end position="811"/>
    </location>
</feature>
<name>A0A8T2DJZ4_ARASU</name>
<evidence type="ECO:0000256" key="6">
    <source>
        <dbReference type="SAM" id="Phobius"/>
    </source>
</evidence>
<evidence type="ECO:0000256" key="5">
    <source>
        <dbReference type="SAM" id="MobiDB-lite"/>
    </source>
</evidence>
<keyword evidence="4 6" id="KW-0472">Membrane</keyword>